<dbReference type="EMBL" id="LR216287">
    <property type="protein sequence ID" value="VFJ13317.1"/>
    <property type="molecule type" value="Genomic_DNA"/>
</dbReference>
<evidence type="ECO:0000313" key="1">
    <source>
        <dbReference type="EMBL" id="VFJ13317.1"/>
    </source>
</evidence>
<proteinExistence type="predicted"/>
<dbReference type="KEGG" id="nfn:NFRAN_0995"/>
<accession>A0A484IAS6</accession>
<evidence type="ECO:0000313" key="2">
    <source>
        <dbReference type="Proteomes" id="UP000294299"/>
    </source>
</evidence>
<dbReference type="Proteomes" id="UP000294299">
    <property type="component" value="Chromosome NFRAN"/>
</dbReference>
<organism evidence="1 2">
    <name type="scientific">Candidatus Nitrosocosmicus franklandianus</name>
    <dbReference type="NCBI Taxonomy" id="1798806"/>
    <lineage>
        <taxon>Archaea</taxon>
        <taxon>Nitrososphaerota</taxon>
        <taxon>Nitrososphaeria</taxon>
        <taxon>Nitrososphaerales</taxon>
        <taxon>Nitrososphaeraceae</taxon>
        <taxon>Candidatus Nitrosocosmicus</taxon>
    </lineage>
</organism>
<gene>
    <name evidence="1" type="ORF">NFRAN_0995</name>
</gene>
<dbReference type="GeneID" id="55648736"/>
<dbReference type="AlphaFoldDB" id="A0A484IAS6"/>
<reference evidence="1 2" key="1">
    <citation type="submission" date="2019-02" db="EMBL/GenBank/DDBJ databases">
        <authorList>
            <person name="Lehtovirta-Morley E L."/>
        </authorList>
    </citation>
    <scope>NUCLEOTIDE SEQUENCE [LARGE SCALE GENOMIC DNA]</scope>
    <source>
        <strain evidence="1">NFRAN1</strain>
    </source>
</reference>
<sequence length="52" mass="5974">MSETIARNEIKKQKASGDWLIFSARVRREKLNTLNYKLDQEGFKTVGGFLNA</sequence>
<dbReference type="RefSeq" id="WP_172602106.1">
    <property type="nucleotide sequence ID" value="NZ_LR216287.1"/>
</dbReference>
<keyword evidence="2" id="KW-1185">Reference proteome</keyword>
<protein>
    <submittedName>
        <fullName evidence="1">Uncharacterized protein</fullName>
    </submittedName>
</protein>
<name>A0A484IAS6_9ARCH</name>